<dbReference type="Proteomes" id="UP000326903">
    <property type="component" value="Unassembled WGS sequence"/>
</dbReference>
<evidence type="ECO:0000313" key="1">
    <source>
        <dbReference type="EMBL" id="KAA9038532.1"/>
    </source>
</evidence>
<gene>
    <name evidence="1" type="ORF">FW778_13310</name>
</gene>
<dbReference type="Gene3D" id="2.60.40.10">
    <property type="entry name" value="Immunoglobulins"/>
    <property type="match status" value="1"/>
</dbReference>
<dbReference type="InterPro" id="IPR025667">
    <property type="entry name" value="SprB_repeat"/>
</dbReference>
<dbReference type="RefSeq" id="WP_150415252.1">
    <property type="nucleotide sequence ID" value="NZ_VYQF01000003.1"/>
</dbReference>
<reference evidence="1 2" key="1">
    <citation type="submission" date="2019-09" db="EMBL/GenBank/DDBJ databases">
        <title>Draft genome sequence of Ginsengibacter sp. BR5-29.</title>
        <authorList>
            <person name="Im W.-T."/>
        </authorList>
    </citation>
    <scope>NUCLEOTIDE SEQUENCE [LARGE SCALE GENOMIC DNA]</scope>
    <source>
        <strain evidence="1 2">BR5-29</strain>
    </source>
</reference>
<name>A0A5J5IF93_9BACT</name>
<evidence type="ECO:0008006" key="3">
    <source>
        <dbReference type="Google" id="ProtNLM"/>
    </source>
</evidence>
<sequence length="1002" mass="102484">MARIKLFGEERKQFLFLMMMFVISNMSIFSVKAQFPPAGSCISTDFQLVAATLTGGDACNTCTPGTEITRTLTLSIQNNTLLPRTSFAFWGTLQIFDGTTNTLKSSTPIKGCNGPISPLPRTSLSFGNITYTCGDNLQITNLYLAWSNSTCPLDSSLIAPQCGTLPSIVINSGVNGSFVVTNVKCFGAHTGAIDLSPTGGTGPYSYSWVGSNGGVVPSGQSTNQDLTGLVAGTYTVTITDSKNCTITKDTTVTQPASAIAVVLTSQKNTCFGESTGAINITASGGTPPYTYSWWSSPLVLLVDPDAEDQTGLAAGTYNVRVTDANGCSTAPLSVTITQPATALSSSITAQTMACYGSSTGSVTVAGSGGASPYSYSIDGTNFGSSGTFSGLAAGDYTITVKDANGCTTTQAVTITQPTAALSASITEQTNICFGEGTGSVTVAGAGGTAPYTYSIDGTHFGSSSMFGKLAAGDYTITVKDANGCTTTQDVTITQSAAPSASITAQTNVACFGDKTGSVTLAGSGGTAPYTYTIDGTSFNPSGIFSGLAAGFYKTAVKDANGCTTTQAVTITQPAAALSASITAQTNVDCFGNSTGSVTVAGYGGTSPYTYSIDGTNFGSSGSFSGLAAGNYTITVADANGCTTTQNVTITQAAAALSASITAQTNVDCNADNTGSVTVAGSGGTSPYSYSLDATNFGSSGTFSGLTAGSYTITVRDANSCTTTQAVTILSPVFCGGHFFHTGTTCSKFESGTTQLEMVCVKISKGRISNATPGVFFYYTYLTSPGGTFTVDIIQSATCGSKLFSVQKDQVNAWTFSGCTKIATGSSVTGNPSTGRITISGVPAGTQIVLSVKYDVKSIINGTLSSDPCNYSFVSKIGGVIQANSGGSLKVGSNCTSTTAPITINAPSDKQISPVDHLSVSAYPNPFTDKVTFSITSPVSGKASLDIYDILGQKLHNVYQGYLFAGRGQVIEYAIPSSIYKSTLIYTLKVGDQQVNGKLIQIK</sequence>
<proteinExistence type="predicted"/>
<evidence type="ECO:0000313" key="2">
    <source>
        <dbReference type="Proteomes" id="UP000326903"/>
    </source>
</evidence>
<dbReference type="AlphaFoldDB" id="A0A5J5IF93"/>
<dbReference type="Pfam" id="PF13573">
    <property type="entry name" value="SprB"/>
    <property type="match status" value="7"/>
</dbReference>
<organism evidence="1 2">
    <name type="scientific">Ginsengibacter hankyongi</name>
    <dbReference type="NCBI Taxonomy" id="2607284"/>
    <lineage>
        <taxon>Bacteria</taxon>
        <taxon>Pseudomonadati</taxon>
        <taxon>Bacteroidota</taxon>
        <taxon>Chitinophagia</taxon>
        <taxon>Chitinophagales</taxon>
        <taxon>Chitinophagaceae</taxon>
        <taxon>Ginsengibacter</taxon>
    </lineage>
</organism>
<dbReference type="InterPro" id="IPR013783">
    <property type="entry name" value="Ig-like_fold"/>
</dbReference>
<protein>
    <recommendedName>
        <fullName evidence="3">Por secretion system C-terminal sorting domain-containing protein</fullName>
    </recommendedName>
</protein>
<dbReference type="Gene3D" id="2.60.40.740">
    <property type="match status" value="4"/>
</dbReference>
<keyword evidence="2" id="KW-1185">Reference proteome</keyword>
<dbReference type="EMBL" id="VYQF01000003">
    <property type="protein sequence ID" value="KAA9038532.1"/>
    <property type="molecule type" value="Genomic_DNA"/>
</dbReference>
<comment type="caution">
    <text evidence="1">The sequence shown here is derived from an EMBL/GenBank/DDBJ whole genome shotgun (WGS) entry which is preliminary data.</text>
</comment>
<accession>A0A5J5IF93</accession>